<sequence length="332" mass="36640">MTEAFEGGLPRAVAISWGMVADPQRGPKRELSHERIVEAAIQLADAEGLGAVTMSKVASALGFTTMALYRYVTSKDDLLDLMADAAAGEVVAGTDQSLTDTRKDNRKAAPVDQDWRTQLRRFAAQLRGVYRDHPWLSDLPVSAALLLTPNNLALADLAMRCMRNLVIADADKLQLLVLITNHVREYSRVERDFASGGMPDPSDGLGELVQELVTDDRFPDLAPFVRSGSYLAASAAIDSDRHDPDGDFSFGLEIILDGIATHAEDPGREVVRPAPGWRDDDQATEALRLDHVRKDPKVRDANAKRREAEAKLRDARRHEREMIRNALERGPK</sequence>
<dbReference type="Pfam" id="PF02909">
    <property type="entry name" value="TetR_C_1"/>
    <property type="match status" value="1"/>
</dbReference>
<dbReference type="SUPFAM" id="SSF48498">
    <property type="entry name" value="Tetracyclin repressor-like, C-terminal domain"/>
    <property type="match status" value="1"/>
</dbReference>
<dbReference type="InterPro" id="IPR009057">
    <property type="entry name" value="Homeodomain-like_sf"/>
</dbReference>
<dbReference type="PRINTS" id="PR00455">
    <property type="entry name" value="HTHTETR"/>
</dbReference>
<dbReference type="PANTHER" id="PTHR30055:SF151">
    <property type="entry name" value="TRANSCRIPTIONAL REGULATORY PROTEIN"/>
    <property type="match status" value="1"/>
</dbReference>
<keyword evidence="3" id="KW-0804">Transcription</keyword>
<feature type="DNA-binding region" description="H-T-H motif" evidence="4">
    <location>
        <begin position="53"/>
        <end position="72"/>
    </location>
</feature>
<accession>A0A917W542</accession>
<evidence type="ECO:0000313" key="7">
    <source>
        <dbReference type="EMBL" id="GGL69139.1"/>
    </source>
</evidence>
<dbReference type="Gene3D" id="1.10.357.10">
    <property type="entry name" value="Tetracycline Repressor, domain 2"/>
    <property type="match status" value="1"/>
</dbReference>
<dbReference type="SUPFAM" id="SSF46689">
    <property type="entry name" value="Homeodomain-like"/>
    <property type="match status" value="1"/>
</dbReference>
<evidence type="ECO:0000256" key="1">
    <source>
        <dbReference type="ARBA" id="ARBA00023015"/>
    </source>
</evidence>
<dbReference type="InterPro" id="IPR050109">
    <property type="entry name" value="HTH-type_TetR-like_transc_reg"/>
</dbReference>
<proteinExistence type="predicted"/>
<dbReference type="PANTHER" id="PTHR30055">
    <property type="entry name" value="HTH-TYPE TRANSCRIPTIONAL REGULATOR RUTR"/>
    <property type="match status" value="1"/>
</dbReference>
<dbReference type="EMBL" id="BMMZ01000007">
    <property type="protein sequence ID" value="GGL69139.1"/>
    <property type="molecule type" value="Genomic_DNA"/>
</dbReference>
<evidence type="ECO:0000313" key="8">
    <source>
        <dbReference type="Proteomes" id="UP000613840"/>
    </source>
</evidence>
<feature type="region of interest" description="Disordered" evidence="5">
    <location>
        <begin position="285"/>
        <end position="319"/>
    </location>
</feature>
<keyword evidence="1" id="KW-0805">Transcription regulation</keyword>
<organism evidence="7 8">
    <name type="scientific">Microlunatus endophyticus</name>
    <dbReference type="NCBI Taxonomy" id="1716077"/>
    <lineage>
        <taxon>Bacteria</taxon>
        <taxon>Bacillati</taxon>
        <taxon>Actinomycetota</taxon>
        <taxon>Actinomycetes</taxon>
        <taxon>Propionibacteriales</taxon>
        <taxon>Propionibacteriaceae</taxon>
        <taxon>Microlunatus</taxon>
    </lineage>
</organism>
<dbReference type="GO" id="GO:0045892">
    <property type="term" value="P:negative regulation of DNA-templated transcription"/>
    <property type="evidence" value="ECO:0007669"/>
    <property type="project" value="InterPro"/>
</dbReference>
<keyword evidence="8" id="KW-1185">Reference proteome</keyword>
<dbReference type="RefSeq" id="WP_188896165.1">
    <property type="nucleotide sequence ID" value="NZ_BMMZ01000007.1"/>
</dbReference>
<dbReference type="InterPro" id="IPR036271">
    <property type="entry name" value="Tet_transcr_reg_TetR-rel_C_sf"/>
</dbReference>
<evidence type="ECO:0000256" key="5">
    <source>
        <dbReference type="SAM" id="MobiDB-lite"/>
    </source>
</evidence>
<reference evidence="7" key="2">
    <citation type="submission" date="2020-09" db="EMBL/GenBank/DDBJ databases">
        <authorList>
            <person name="Sun Q."/>
            <person name="Zhou Y."/>
        </authorList>
    </citation>
    <scope>NUCLEOTIDE SEQUENCE</scope>
    <source>
        <strain evidence="7">CGMCC 4.7306</strain>
    </source>
</reference>
<dbReference type="Gene3D" id="1.10.10.60">
    <property type="entry name" value="Homeodomain-like"/>
    <property type="match status" value="1"/>
</dbReference>
<feature type="domain" description="HTH tetR-type" evidence="6">
    <location>
        <begin position="30"/>
        <end position="90"/>
    </location>
</feature>
<dbReference type="InterPro" id="IPR001647">
    <property type="entry name" value="HTH_TetR"/>
</dbReference>
<dbReference type="GO" id="GO:0003700">
    <property type="term" value="F:DNA-binding transcription factor activity"/>
    <property type="evidence" value="ECO:0007669"/>
    <property type="project" value="TreeGrafter"/>
</dbReference>
<dbReference type="AlphaFoldDB" id="A0A917W542"/>
<dbReference type="InterPro" id="IPR004111">
    <property type="entry name" value="Repressor_TetR_C"/>
</dbReference>
<name>A0A917W542_9ACTN</name>
<dbReference type="Pfam" id="PF00440">
    <property type="entry name" value="TetR_N"/>
    <property type="match status" value="1"/>
</dbReference>
<dbReference type="PROSITE" id="PS50977">
    <property type="entry name" value="HTH_TETR_2"/>
    <property type="match status" value="1"/>
</dbReference>
<comment type="caution">
    <text evidence="7">The sequence shown here is derived from an EMBL/GenBank/DDBJ whole genome shotgun (WGS) entry which is preliminary data.</text>
</comment>
<dbReference type="GO" id="GO:0000976">
    <property type="term" value="F:transcription cis-regulatory region binding"/>
    <property type="evidence" value="ECO:0007669"/>
    <property type="project" value="TreeGrafter"/>
</dbReference>
<evidence type="ECO:0000256" key="2">
    <source>
        <dbReference type="ARBA" id="ARBA00023125"/>
    </source>
</evidence>
<protein>
    <submittedName>
        <fullName evidence="7">TetR family transcriptional regulator</fullName>
    </submittedName>
</protein>
<reference evidence="7" key="1">
    <citation type="journal article" date="2014" name="Int. J. Syst. Evol. Microbiol.">
        <title>Complete genome sequence of Corynebacterium casei LMG S-19264T (=DSM 44701T), isolated from a smear-ripened cheese.</title>
        <authorList>
            <consortium name="US DOE Joint Genome Institute (JGI-PGF)"/>
            <person name="Walter F."/>
            <person name="Albersmeier A."/>
            <person name="Kalinowski J."/>
            <person name="Ruckert C."/>
        </authorList>
    </citation>
    <scope>NUCLEOTIDE SEQUENCE</scope>
    <source>
        <strain evidence="7">CGMCC 4.7306</strain>
    </source>
</reference>
<dbReference type="Proteomes" id="UP000613840">
    <property type="component" value="Unassembled WGS sequence"/>
</dbReference>
<keyword evidence="2 4" id="KW-0238">DNA-binding</keyword>
<evidence type="ECO:0000256" key="3">
    <source>
        <dbReference type="ARBA" id="ARBA00023163"/>
    </source>
</evidence>
<evidence type="ECO:0000256" key="4">
    <source>
        <dbReference type="PROSITE-ProRule" id="PRU00335"/>
    </source>
</evidence>
<evidence type="ECO:0000259" key="6">
    <source>
        <dbReference type="PROSITE" id="PS50977"/>
    </source>
</evidence>
<gene>
    <name evidence="7" type="ORF">GCM10011575_29740</name>
</gene>